<dbReference type="Proteomes" id="UP000765509">
    <property type="component" value="Unassembled WGS sequence"/>
</dbReference>
<reference evidence="2" key="1">
    <citation type="submission" date="2021-03" db="EMBL/GenBank/DDBJ databases">
        <title>Draft genome sequence of rust myrtle Austropuccinia psidii MF-1, a brazilian biotype.</title>
        <authorList>
            <person name="Quecine M.C."/>
            <person name="Pachon D.M.R."/>
            <person name="Bonatelli M.L."/>
            <person name="Correr F.H."/>
            <person name="Franceschini L.M."/>
            <person name="Leite T.F."/>
            <person name="Margarido G.R.A."/>
            <person name="Almeida C.A."/>
            <person name="Ferrarezi J.A."/>
            <person name="Labate C.A."/>
        </authorList>
    </citation>
    <scope>NUCLEOTIDE SEQUENCE</scope>
    <source>
        <strain evidence="2">MF-1</strain>
    </source>
</reference>
<gene>
    <name evidence="2" type="ORF">O181_012309</name>
</gene>
<dbReference type="EMBL" id="AVOT02003139">
    <property type="protein sequence ID" value="MBW0472594.1"/>
    <property type="molecule type" value="Genomic_DNA"/>
</dbReference>
<proteinExistence type="predicted"/>
<protein>
    <submittedName>
        <fullName evidence="2">Uncharacterized protein</fullName>
    </submittedName>
</protein>
<dbReference type="AlphaFoldDB" id="A0A9Q3BW70"/>
<sequence>MDGEEAEVVHPFIGHQSRASPSQPSSKGFQSQILLITPRNIQKVLCTIPSSVPPPSPNPSTSRPSLASPLRPPPIPQARNTPMVTSQKLKPVASSIQRIEERSPLPFPATQVFQRRE</sequence>
<feature type="region of interest" description="Disordered" evidence="1">
    <location>
        <begin position="47"/>
        <end position="117"/>
    </location>
</feature>
<evidence type="ECO:0000313" key="3">
    <source>
        <dbReference type="Proteomes" id="UP000765509"/>
    </source>
</evidence>
<name>A0A9Q3BW70_9BASI</name>
<keyword evidence="3" id="KW-1185">Reference proteome</keyword>
<feature type="compositionally biased region" description="Polar residues" evidence="1">
    <location>
        <begin position="78"/>
        <end position="88"/>
    </location>
</feature>
<evidence type="ECO:0000256" key="1">
    <source>
        <dbReference type="SAM" id="MobiDB-lite"/>
    </source>
</evidence>
<feature type="compositionally biased region" description="Low complexity" evidence="1">
    <location>
        <begin position="59"/>
        <end position="69"/>
    </location>
</feature>
<evidence type="ECO:0000313" key="2">
    <source>
        <dbReference type="EMBL" id="MBW0472594.1"/>
    </source>
</evidence>
<feature type="region of interest" description="Disordered" evidence="1">
    <location>
        <begin position="1"/>
        <end position="29"/>
    </location>
</feature>
<feature type="compositionally biased region" description="Polar residues" evidence="1">
    <location>
        <begin position="17"/>
        <end position="29"/>
    </location>
</feature>
<organism evidence="2 3">
    <name type="scientific">Austropuccinia psidii MF-1</name>
    <dbReference type="NCBI Taxonomy" id="1389203"/>
    <lineage>
        <taxon>Eukaryota</taxon>
        <taxon>Fungi</taxon>
        <taxon>Dikarya</taxon>
        <taxon>Basidiomycota</taxon>
        <taxon>Pucciniomycotina</taxon>
        <taxon>Pucciniomycetes</taxon>
        <taxon>Pucciniales</taxon>
        <taxon>Sphaerophragmiaceae</taxon>
        <taxon>Austropuccinia</taxon>
    </lineage>
</organism>
<accession>A0A9Q3BW70</accession>
<comment type="caution">
    <text evidence="2">The sequence shown here is derived from an EMBL/GenBank/DDBJ whole genome shotgun (WGS) entry which is preliminary data.</text>
</comment>